<protein>
    <submittedName>
        <fullName evidence="1">Uncharacterized protein</fullName>
    </submittedName>
</protein>
<proteinExistence type="predicted"/>
<dbReference type="EMBL" id="QLLQ01000005">
    <property type="protein sequence ID" value="RAJ24725.1"/>
    <property type="molecule type" value="Genomic_DNA"/>
</dbReference>
<comment type="caution">
    <text evidence="1">The sequence shown here is derived from an EMBL/GenBank/DDBJ whole genome shotgun (WGS) entry which is preliminary data.</text>
</comment>
<gene>
    <name evidence="1" type="ORF">LX77_01721</name>
</gene>
<name>A0A327S7R5_9FLAO</name>
<sequence>MPQIEEKIWKRMVCDGLMVISWNGKKMFFPSLNPLYCVNFGSLN</sequence>
<accession>A0A327S7R5</accession>
<reference evidence="1 2" key="1">
    <citation type="submission" date="2018-06" db="EMBL/GenBank/DDBJ databases">
        <title>Genomic Encyclopedia of Archaeal and Bacterial Type Strains, Phase II (KMG-II): from individual species to whole genera.</title>
        <authorList>
            <person name="Goeker M."/>
        </authorList>
    </citation>
    <scope>NUCLEOTIDE SEQUENCE [LARGE SCALE GENOMIC DNA]</scope>
    <source>
        <strain evidence="1 2">DSM 12408</strain>
    </source>
</reference>
<evidence type="ECO:0000313" key="2">
    <source>
        <dbReference type="Proteomes" id="UP000248987"/>
    </source>
</evidence>
<keyword evidence="2" id="KW-1185">Reference proteome</keyword>
<dbReference type="AlphaFoldDB" id="A0A327S7R5"/>
<evidence type="ECO:0000313" key="1">
    <source>
        <dbReference type="EMBL" id="RAJ24725.1"/>
    </source>
</evidence>
<organism evidence="1 2">
    <name type="scientific">Gelidibacter algens</name>
    <dbReference type="NCBI Taxonomy" id="49280"/>
    <lineage>
        <taxon>Bacteria</taxon>
        <taxon>Pseudomonadati</taxon>
        <taxon>Bacteroidota</taxon>
        <taxon>Flavobacteriia</taxon>
        <taxon>Flavobacteriales</taxon>
        <taxon>Flavobacteriaceae</taxon>
        <taxon>Gelidibacter</taxon>
    </lineage>
</organism>
<dbReference type="Proteomes" id="UP000248987">
    <property type="component" value="Unassembled WGS sequence"/>
</dbReference>